<evidence type="ECO:0000313" key="1">
    <source>
        <dbReference type="EMBL" id="KAK6338836.1"/>
    </source>
</evidence>
<sequence>MSSLLNLQAAAATAVKTHLGLDIRPPNIDFNLDGRDKHIPYHWALTQKYGYKLEPAQTRLVLDIIKSQREQGVWTAVECAEMEKLIVNKALVPVYNDAIKAFHSESIPLPPQMDNSPNFNSLSNTDQTAEQSQALTPGSYYMHSDDFNIEETIDNVIRIGRESSSRSLQMVKNKAGQLVERDWKEIYEFLRDTMIGLNRGLDNIKYQYTARVPPMFVTEDHMNLELRRAKYEWEREVDELSVDLTDREAHIHDLYHALESRDEALDQERAYTNKLETKIIRLQETINIAHKEIFSQIEKRQESASGAGWTEQMYVDMLEHVLSVVTAMKERSKKIHKGNRAQGN</sequence>
<dbReference type="AlphaFoldDB" id="A0AAV9UBW4"/>
<keyword evidence="2" id="KW-1185">Reference proteome</keyword>
<organism evidence="1 2">
    <name type="scientific">Orbilia brochopaga</name>
    <dbReference type="NCBI Taxonomy" id="3140254"/>
    <lineage>
        <taxon>Eukaryota</taxon>
        <taxon>Fungi</taxon>
        <taxon>Dikarya</taxon>
        <taxon>Ascomycota</taxon>
        <taxon>Pezizomycotina</taxon>
        <taxon>Orbiliomycetes</taxon>
        <taxon>Orbiliales</taxon>
        <taxon>Orbiliaceae</taxon>
        <taxon>Orbilia</taxon>
    </lineage>
</organism>
<proteinExistence type="predicted"/>
<gene>
    <name evidence="1" type="ORF">TWF696_009644</name>
</gene>
<reference evidence="1 2" key="1">
    <citation type="submission" date="2019-10" db="EMBL/GenBank/DDBJ databases">
        <authorList>
            <person name="Palmer J.M."/>
        </authorList>
    </citation>
    <scope>NUCLEOTIDE SEQUENCE [LARGE SCALE GENOMIC DNA]</scope>
    <source>
        <strain evidence="1 2">TWF696</strain>
    </source>
</reference>
<evidence type="ECO:0000313" key="2">
    <source>
        <dbReference type="Proteomes" id="UP001375240"/>
    </source>
</evidence>
<accession>A0AAV9UBW4</accession>
<protein>
    <submittedName>
        <fullName evidence="1">Uncharacterized protein</fullName>
    </submittedName>
</protein>
<name>A0AAV9UBW4_9PEZI</name>
<dbReference type="EMBL" id="JAVHNQ010000009">
    <property type="protein sequence ID" value="KAK6338836.1"/>
    <property type="molecule type" value="Genomic_DNA"/>
</dbReference>
<comment type="caution">
    <text evidence="1">The sequence shown here is derived from an EMBL/GenBank/DDBJ whole genome shotgun (WGS) entry which is preliminary data.</text>
</comment>
<dbReference type="Proteomes" id="UP001375240">
    <property type="component" value="Unassembled WGS sequence"/>
</dbReference>